<reference evidence="1 2" key="1">
    <citation type="journal article" date="2019" name="Emerg. Microbes Infect.">
        <title>Comprehensive subspecies identification of 175 nontuberculous mycobacteria species based on 7547 genomic profiles.</title>
        <authorList>
            <person name="Matsumoto Y."/>
            <person name="Kinjo T."/>
            <person name="Motooka D."/>
            <person name="Nabeya D."/>
            <person name="Jung N."/>
            <person name="Uechi K."/>
            <person name="Horii T."/>
            <person name="Iida T."/>
            <person name="Fujita J."/>
            <person name="Nakamura S."/>
        </authorList>
    </citation>
    <scope>NUCLEOTIDE SEQUENCE [LARGE SCALE GENOMIC DNA]</scope>
    <source>
        <strain evidence="1 2">JCM 18538</strain>
    </source>
</reference>
<dbReference type="Proteomes" id="UP000467428">
    <property type="component" value="Chromosome"/>
</dbReference>
<evidence type="ECO:0000313" key="1">
    <source>
        <dbReference type="EMBL" id="BBY52701.1"/>
    </source>
</evidence>
<keyword evidence="2" id="KW-1185">Reference proteome</keyword>
<proteinExistence type="predicted"/>
<protein>
    <recommendedName>
        <fullName evidence="3">Guanylate cyclase domain-containing protein</fullName>
    </recommendedName>
</protein>
<accession>A0A7I7S8I7</accession>
<geneLocation type="plasmid" evidence="2">
    <name>pjcm18538 dna</name>
</geneLocation>
<dbReference type="KEGG" id="marz:MARA_61690"/>
<gene>
    <name evidence="1" type="ORF">MARA_61690</name>
</gene>
<dbReference type="EMBL" id="AP022593">
    <property type="protein sequence ID" value="BBY52701.1"/>
    <property type="molecule type" value="Genomic_DNA"/>
</dbReference>
<name>A0A7I7S8I7_9MYCO</name>
<sequence length="61" mass="6558">MTIDPPSVADEFEHADVDTVVIFVDMAGFTAFTEAHGDHRAAVLADRFAPLPKRSSGPETT</sequence>
<dbReference type="RefSeq" id="WP_235887358.1">
    <property type="nucleotide sequence ID" value="NZ_AP022593.1"/>
</dbReference>
<evidence type="ECO:0008006" key="3">
    <source>
        <dbReference type="Google" id="ProtNLM"/>
    </source>
</evidence>
<organism evidence="1 2">
    <name type="scientific">Mycolicibacterium arabiense</name>
    <dbReference type="NCBI Taxonomy" id="1286181"/>
    <lineage>
        <taxon>Bacteria</taxon>
        <taxon>Bacillati</taxon>
        <taxon>Actinomycetota</taxon>
        <taxon>Actinomycetes</taxon>
        <taxon>Mycobacteriales</taxon>
        <taxon>Mycobacteriaceae</taxon>
        <taxon>Mycolicibacterium</taxon>
    </lineage>
</organism>
<evidence type="ECO:0000313" key="2">
    <source>
        <dbReference type="Proteomes" id="UP000467428"/>
    </source>
</evidence>
<dbReference type="AlphaFoldDB" id="A0A7I7S8I7"/>